<reference evidence="1 2" key="1">
    <citation type="journal article" date="2019" name="Sci. Rep.">
        <title>Orb-weaving spider Araneus ventricosus genome elucidates the spidroin gene catalogue.</title>
        <authorList>
            <person name="Kono N."/>
            <person name="Nakamura H."/>
            <person name="Ohtoshi R."/>
            <person name="Moran D.A.P."/>
            <person name="Shinohara A."/>
            <person name="Yoshida Y."/>
            <person name="Fujiwara M."/>
            <person name="Mori M."/>
            <person name="Tomita M."/>
            <person name="Arakawa K."/>
        </authorList>
    </citation>
    <scope>NUCLEOTIDE SEQUENCE [LARGE SCALE GENOMIC DNA]</scope>
</reference>
<dbReference type="OrthoDB" id="6420190at2759"/>
<sequence>MRDLVRDFRAEGIAFVKQIQDNKAEYGYLYNIIADNDPFSHVVYINYENFPLLDSGTLAEIKFTANKLSVTRTEEYEVTCLYLLMFYALLVNRHVNWVMMEYITNCNIGHSYAIHVNWFLKPFKIICPGR</sequence>
<gene>
    <name evidence="1" type="ORF">AVEN_197822_1</name>
</gene>
<proteinExistence type="predicted"/>
<keyword evidence="2" id="KW-1185">Reference proteome</keyword>
<evidence type="ECO:0000313" key="2">
    <source>
        <dbReference type="Proteomes" id="UP000499080"/>
    </source>
</evidence>
<dbReference type="EMBL" id="BGPR01170878">
    <property type="protein sequence ID" value="GBM30343.1"/>
    <property type="molecule type" value="Genomic_DNA"/>
</dbReference>
<dbReference type="Proteomes" id="UP000499080">
    <property type="component" value="Unassembled WGS sequence"/>
</dbReference>
<dbReference type="AlphaFoldDB" id="A0A4Y2EM38"/>
<comment type="caution">
    <text evidence="1">The sequence shown here is derived from an EMBL/GenBank/DDBJ whole genome shotgun (WGS) entry which is preliminary data.</text>
</comment>
<accession>A0A4Y2EM38</accession>
<organism evidence="1 2">
    <name type="scientific">Araneus ventricosus</name>
    <name type="common">Orbweaver spider</name>
    <name type="synonym">Epeira ventricosa</name>
    <dbReference type="NCBI Taxonomy" id="182803"/>
    <lineage>
        <taxon>Eukaryota</taxon>
        <taxon>Metazoa</taxon>
        <taxon>Ecdysozoa</taxon>
        <taxon>Arthropoda</taxon>
        <taxon>Chelicerata</taxon>
        <taxon>Arachnida</taxon>
        <taxon>Araneae</taxon>
        <taxon>Araneomorphae</taxon>
        <taxon>Entelegynae</taxon>
        <taxon>Araneoidea</taxon>
        <taxon>Araneidae</taxon>
        <taxon>Araneus</taxon>
    </lineage>
</organism>
<evidence type="ECO:0000313" key="1">
    <source>
        <dbReference type="EMBL" id="GBM30343.1"/>
    </source>
</evidence>
<protein>
    <submittedName>
        <fullName evidence="1">Uncharacterized protein</fullName>
    </submittedName>
</protein>
<name>A0A4Y2EM38_ARAVE</name>